<evidence type="ECO:0000313" key="5">
    <source>
        <dbReference type="Proteomes" id="UP001141629"/>
    </source>
</evidence>
<sequence length="258" mass="25478">MATSSIRLAAGVATAMAITFAGGPVAAVAAAEPGFGSVQGHSRDAGRPRGHRDEPRGDRGPRGGDRPDGRPGGHDVAGRGDPGVVVEPSAAAPHATPSLASPNVAAGPVGPQLAAPATPRPLRTGRGGHEPVTAVPAVTSPRVVVGNGRIPATPAPVRTPAVTAAPAPPPRAVAATPRPAAPVTVPRIAAAPQTVTVVAGPHGFELPAPPPWTTVTPGRPTGTIFGIAGLLLAPIAGMWLGWRQARASKSAAQLVASR</sequence>
<evidence type="ECO:0000256" key="2">
    <source>
        <dbReference type="SAM" id="Phobius"/>
    </source>
</evidence>
<dbReference type="AlphaFoldDB" id="A0A9X2ZC84"/>
<feature type="chain" id="PRO_5040754640" evidence="3">
    <location>
        <begin position="27"/>
        <end position="258"/>
    </location>
</feature>
<keyword evidence="5" id="KW-1185">Reference proteome</keyword>
<keyword evidence="2" id="KW-0472">Membrane</keyword>
<organism evidence="4 5">
    <name type="scientific">Mycobacterium yunnanensis</name>
    <dbReference type="NCBI Taxonomy" id="368477"/>
    <lineage>
        <taxon>Bacteria</taxon>
        <taxon>Bacillati</taxon>
        <taxon>Actinomycetota</taxon>
        <taxon>Actinomycetes</taxon>
        <taxon>Mycobacteriales</taxon>
        <taxon>Mycobacteriaceae</taxon>
        <taxon>Mycobacterium</taxon>
    </lineage>
</organism>
<evidence type="ECO:0000256" key="1">
    <source>
        <dbReference type="SAM" id="MobiDB-lite"/>
    </source>
</evidence>
<feature type="region of interest" description="Disordered" evidence="1">
    <location>
        <begin position="149"/>
        <end position="178"/>
    </location>
</feature>
<keyword evidence="2" id="KW-1133">Transmembrane helix</keyword>
<feature type="compositionally biased region" description="Basic and acidic residues" evidence="1">
    <location>
        <begin position="41"/>
        <end position="78"/>
    </location>
</feature>
<comment type="caution">
    <text evidence="4">The sequence shown here is derived from an EMBL/GenBank/DDBJ whole genome shotgun (WGS) entry which is preliminary data.</text>
</comment>
<feature type="transmembrane region" description="Helical" evidence="2">
    <location>
        <begin position="224"/>
        <end position="242"/>
    </location>
</feature>
<dbReference type="EMBL" id="JACKVK010000022">
    <property type="protein sequence ID" value="MCV7424916.1"/>
    <property type="molecule type" value="Genomic_DNA"/>
</dbReference>
<proteinExistence type="predicted"/>
<evidence type="ECO:0000256" key="3">
    <source>
        <dbReference type="SAM" id="SignalP"/>
    </source>
</evidence>
<evidence type="ECO:0000313" key="4">
    <source>
        <dbReference type="EMBL" id="MCV7424916.1"/>
    </source>
</evidence>
<name>A0A9X2ZC84_9MYCO</name>
<protein>
    <submittedName>
        <fullName evidence="4">Uncharacterized protein</fullName>
    </submittedName>
</protein>
<feature type="signal peptide" evidence="3">
    <location>
        <begin position="1"/>
        <end position="26"/>
    </location>
</feature>
<feature type="compositionally biased region" description="Low complexity" evidence="1">
    <location>
        <begin position="149"/>
        <end position="165"/>
    </location>
</feature>
<gene>
    <name evidence="4" type="ORF">H7K45_30705</name>
</gene>
<accession>A0A9X2ZC84</accession>
<reference evidence="4" key="1">
    <citation type="submission" date="2020-07" db="EMBL/GenBank/DDBJ databases">
        <authorList>
            <person name="Pettersson B.M.F."/>
            <person name="Behra P.R.K."/>
            <person name="Ramesh M."/>
            <person name="Das S."/>
            <person name="Dasgupta S."/>
            <person name="Kirsebom L.A."/>
        </authorList>
    </citation>
    <scope>NUCLEOTIDE SEQUENCE</scope>
    <source>
        <strain evidence="4">DSM 44838</strain>
    </source>
</reference>
<keyword evidence="3" id="KW-0732">Signal</keyword>
<reference evidence="4" key="2">
    <citation type="journal article" date="2022" name="BMC Genomics">
        <title>Comparative genome analysis of mycobacteria focusing on tRNA and non-coding RNA.</title>
        <authorList>
            <person name="Behra P.R.K."/>
            <person name="Pettersson B.M.F."/>
            <person name="Ramesh M."/>
            <person name="Das S."/>
            <person name="Dasgupta S."/>
            <person name="Kirsebom L.A."/>
        </authorList>
    </citation>
    <scope>NUCLEOTIDE SEQUENCE</scope>
    <source>
        <strain evidence="4">DSM 44838</strain>
    </source>
</reference>
<dbReference type="RefSeq" id="WP_264000011.1">
    <property type="nucleotide sequence ID" value="NZ_JACKVK010000022.1"/>
</dbReference>
<keyword evidence="2" id="KW-0812">Transmembrane</keyword>
<feature type="region of interest" description="Disordered" evidence="1">
    <location>
        <begin position="35"/>
        <end position="133"/>
    </location>
</feature>
<dbReference type="Proteomes" id="UP001141629">
    <property type="component" value="Unassembled WGS sequence"/>
</dbReference>